<dbReference type="PROSITE" id="PS50097">
    <property type="entry name" value="BTB"/>
    <property type="match status" value="1"/>
</dbReference>
<dbReference type="InterPro" id="IPR011333">
    <property type="entry name" value="SKP1/BTB/POZ_sf"/>
</dbReference>
<dbReference type="Gene3D" id="1.25.40.420">
    <property type="match status" value="1"/>
</dbReference>
<proteinExistence type="predicted"/>
<gene>
    <name evidence="2" type="primary">Tdpoz5_17</name>
    <name evidence="2" type="ORF">TNCT_608141</name>
</gene>
<dbReference type="InterPro" id="IPR000210">
    <property type="entry name" value="BTB/POZ_dom"/>
</dbReference>
<dbReference type="Pfam" id="PF00651">
    <property type="entry name" value="BTB"/>
    <property type="match status" value="1"/>
</dbReference>
<dbReference type="SMART" id="SM00225">
    <property type="entry name" value="BTB"/>
    <property type="match status" value="1"/>
</dbReference>
<name>A0A8X6M3E6_TRICU</name>
<accession>A0A8X6M3E6</accession>
<comment type="caution">
    <text evidence="2">The sequence shown here is derived from an EMBL/GenBank/DDBJ whole genome shotgun (WGS) entry which is preliminary data.</text>
</comment>
<feature type="domain" description="BTB" evidence="1">
    <location>
        <begin position="1"/>
        <end position="63"/>
    </location>
</feature>
<sequence length="160" mass="18393">MKLRTNTTTIPVHKPILGARSSVFRAMFSNDMKEKTQGCVDVTDLDDDTVLRMLLYIYTDKMEDLHWESVCQLHAAADKYDIASLRSKCTAILEAKLSPTNARQILSLADMHQYQELKKTIQKYILKQGGTIFSSEEWKSLMDTNPRLAAETMHINWNEH</sequence>
<protein>
    <submittedName>
        <fullName evidence="2">TD and POZ domain-containing protein 5</fullName>
    </submittedName>
</protein>
<dbReference type="PANTHER" id="PTHR24413">
    <property type="entry name" value="SPECKLE-TYPE POZ PROTEIN"/>
    <property type="match status" value="1"/>
</dbReference>
<dbReference type="SUPFAM" id="SSF54695">
    <property type="entry name" value="POZ domain"/>
    <property type="match status" value="1"/>
</dbReference>
<evidence type="ECO:0000313" key="3">
    <source>
        <dbReference type="Proteomes" id="UP000887116"/>
    </source>
</evidence>
<evidence type="ECO:0000259" key="1">
    <source>
        <dbReference type="PROSITE" id="PS50097"/>
    </source>
</evidence>
<evidence type="ECO:0000313" key="2">
    <source>
        <dbReference type="EMBL" id="GFR30517.1"/>
    </source>
</evidence>
<reference evidence="2" key="1">
    <citation type="submission" date="2020-07" db="EMBL/GenBank/DDBJ databases">
        <title>Multicomponent nature underlies the extraordinary mechanical properties of spider dragline silk.</title>
        <authorList>
            <person name="Kono N."/>
            <person name="Nakamura H."/>
            <person name="Mori M."/>
            <person name="Yoshida Y."/>
            <person name="Ohtoshi R."/>
            <person name="Malay A.D."/>
            <person name="Moran D.A.P."/>
            <person name="Tomita M."/>
            <person name="Numata K."/>
            <person name="Arakawa K."/>
        </authorList>
    </citation>
    <scope>NUCLEOTIDE SEQUENCE</scope>
</reference>
<keyword evidence="3" id="KW-1185">Reference proteome</keyword>
<dbReference type="OrthoDB" id="6434910at2759"/>
<dbReference type="Gene3D" id="3.30.710.10">
    <property type="entry name" value="Potassium Channel Kv1.1, Chain A"/>
    <property type="match status" value="1"/>
</dbReference>
<organism evidence="2 3">
    <name type="scientific">Trichonephila clavata</name>
    <name type="common">Joro spider</name>
    <name type="synonym">Nephila clavata</name>
    <dbReference type="NCBI Taxonomy" id="2740835"/>
    <lineage>
        <taxon>Eukaryota</taxon>
        <taxon>Metazoa</taxon>
        <taxon>Ecdysozoa</taxon>
        <taxon>Arthropoda</taxon>
        <taxon>Chelicerata</taxon>
        <taxon>Arachnida</taxon>
        <taxon>Araneae</taxon>
        <taxon>Araneomorphae</taxon>
        <taxon>Entelegynae</taxon>
        <taxon>Araneoidea</taxon>
        <taxon>Nephilidae</taxon>
        <taxon>Trichonephila</taxon>
    </lineage>
</organism>
<dbReference type="EMBL" id="BMAO01029251">
    <property type="protein sequence ID" value="GFR30517.1"/>
    <property type="molecule type" value="Genomic_DNA"/>
</dbReference>
<dbReference type="AlphaFoldDB" id="A0A8X6M3E6"/>
<dbReference type="Proteomes" id="UP000887116">
    <property type="component" value="Unassembled WGS sequence"/>
</dbReference>